<accession>A0AA37XE79</accession>
<proteinExistence type="predicted"/>
<comment type="caution">
    <text evidence="2">The sequence shown here is derived from an EMBL/GenBank/DDBJ whole genome shotgun (WGS) entry which is preliminary data.</text>
</comment>
<gene>
    <name evidence="2" type="ORF">GCM10025875_15680</name>
</gene>
<evidence type="ECO:0000313" key="2">
    <source>
        <dbReference type="EMBL" id="GMA31576.1"/>
    </source>
</evidence>
<evidence type="ECO:0000256" key="1">
    <source>
        <dbReference type="SAM" id="MobiDB-lite"/>
    </source>
</evidence>
<organism evidence="2 3">
    <name type="scientific">Litorihabitans aurantiacus</name>
    <dbReference type="NCBI Taxonomy" id="1930061"/>
    <lineage>
        <taxon>Bacteria</taxon>
        <taxon>Bacillati</taxon>
        <taxon>Actinomycetota</taxon>
        <taxon>Actinomycetes</taxon>
        <taxon>Micrococcales</taxon>
        <taxon>Beutenbergiaceae</taxon>
        <taxon>Litorihabitans</taxon>
    </lineage>
</organism>
<name>A0AA37XE79_9MICO</name>
<evidence type="ECO:0000313" key="3">
    <source>
        <dbReference type="Proteomes" id="UP001157161"/>
    </source>
</evidence>
<keyword evidence="3" id="KW-1185">Reference proteome</keyword>
<feature type="compositionally biased region" description="Pro residues" evidence="1">
    <location>
        <begin position="280"/>
        <end position="300"/>
    </location>
</feature>
<dbReference type="AlphaFoldDB" id="A0AA37XE79"/>
<dbReference type="Gene3D" id="3.90.320.10">
    <property type="match status" value="1"/>
</dbReference>
<feature type="region of interest" description="Disordered" evidence="1">
    <location>
        <begin position="262"/>
        <end position="300"/>
    </location>
</feature>
<dbReference type="InterPro" id="IPR011604">
    <property type="entry name" value="PDDEXK-like_dom_sf"/>
</dbReference>
<reference evidence="2" key="1">
    <citation type="journal article" date="2014" name="Int. J. Syst. Evol. Microbiol.">
        <title>Complete genome sequence of Corynebacterium casei LMG S-19264T (=DSM 44701T), isolated from a smear-ripened cheese.</title>
        <authorList>
            <consortium name="US DOE Joint Genome Institute (JGI-PGF)"/>
            <person name="Walter F."/>
            <person name="Albersmeier A."/>
            <person name="Kalinowski J."/>
            <person name="Ruckert C."/>
        </authorList>
    </citation>
    <scope>NUCLEOTIDE SEQUENCE</scope>
    <source>
        <strain evidence="2">NBRC 112290</strain>
    </source>
</reference>
<dbReference type="Proteomes" id="UP001157161">
    <property type="component" value="Unassembled WGS sequence"/>
</dbReference>
<evidence type="ECO:0008006" key="4">
    <source>
        <dbReference type="Google" id="ProtNLM"/>
    </source>
</evidence>
<protein>
    <recommendedName>
        <fullName evidence="4">PD-(D/E)XK endonuclease-like domain-containing protein</fullName>
    </recommendedName>
</protein>
<sequence>MNALAVLPPLRQSYEGGTAADTHRDLRALLEDAIVNAPRSLQRTIGPSEIGTDCEHCLAAKIAGWEQTREGVAWLPFVGTAVHAEHERLVIEHENRRTCGNTTGSRRYLVEERVNVGTIGGVEISGSCDLFDIATGTTVDWKITGATTLRSARSGPSPVYRVQAHLYGRGLAAAGHTVKHVSIVYLPRNSAGGWADAVLWSEPYQEQIALDALARADRLHTNMTALQAGLGDQARDAWISSLPRAAGCYSCARYPDFPTPAADATLGGLLTPPTRAGPPDSNPPTPEGAPPCPPPPRTAS</sequence>
<reference evidence="2" key="2">
    <citation type="submission" date="2023-02" db="EMBL/GenBank/DDBJ databases">
        <authorList>
            <person name="Sun Q."/>
            <person name="Mori K."/>
        </authorList>
    </citation>
    <scope>NUCLEOTIDE SEQUENCE</scope>
    <source>
        <strain evidence="2">NBRC 112290</strain>
    </source>
</reference>
<dbReference type="RefSeq" id="WP_284250374.1">
    <property type="nucleotide sequence ID" value="NZ_BSUM01000001.1"/>
</dbReference>
<dbReference type="EMBL" id="BSUM01000001">
    <property type="protein sequence ID" value="GMA31576.1"/>
    <property type="molecule type" value="Genomic_DNA"/>
</dbReference>